<sequence>MTEIDNLIQIHLLLKNKILDSEKKLRHDYPFRQSLSAIEQRACSIVQRIRTHELATVWSPNSNDGCPGLFPGIAFDLAKETIQKTELWRIVKQLPKGALLHAHIDGMVDMQWLINTALNTPGIHIKSDIPLTSPHKVKEAMIELEYLPASSSIPPSELFSQSYVPGTPVQLLQAAHMCPYGDAQAFESLLVSRTTFSLDDCLSHHEGIDKIWSRFESIFRVLGGITFYEPIFRQFIRRMCMEALDDKVYWIDLRVVFLSPFKLSNGATGDFRDLLRIFNEEITNFQHSELGASFWGARIIWTCHRRQGDGFIRRDMENCLTAKAQFPHLVAGYDLVGQEGLGRTLEEHLPSLLWFQNECQKRNLDIPFFFHAGEVTGDGDSHDLNLLDAVIIGTKRIGHGYSLFKHPVIMNEVKSRDICVEVCPISNELLRLNGSVSSHPVPALLANGVAVALSSDTPGVFGHIGTRVSCDFWQILNNFDSIGLEGLGDIAETSICYAAFADDNGCCEEMGPHSGNKRKIRVSEWRKQWVEFCKWVIEEYSGYVEQISQS</sequence>
<comment type="similarity">
    <text evidence="3">Belongs to the metallo-dependent hydrolases superfamily. Adenosine and AMP deaminases family. ADGF subfamily.</text>
</comment>
<dbReference type="FunFam" id="3.20.20.140:FF:000017">
    <property type="entry name" value="Adenosine deaminase 2"/>
    <property type="match status" value="1"/>
</dbReference>
<keyword evidence="8" id="KW-0378">Hydrolase</keyword>
<dbReference type="GO" id="GO:0006154">
    <property type="term" value="P:adenosine catabolic process"/>
    <property type="evidence" value="ECO:0007669"/>
    <property type="project" value="TreeGrafter"/>
</dbReference>
<name>A0A5N7CL59_PETAA</name>
<dbReference type="GO" id="GO:0005576">
    <property type="term" value="C:extracellular region"/>
    <property type="evidence" value="ECO:0007669"/>
    <property type="project" value="UniProtKB-SubCell"/>
</dbReference>
<dbReference type="OrthoDB" id="7202371at2759"/>
<dbReference type="Proteomes" id="UP000326877">
    <property type="component" value="Unassembled WGS sequence"/>
</dbReference>
<dbReference type="AlphaFoldDB" id="A0A5N7CL59"/>
<dbReference type="SUPFAM" id="SSF51556">
    <property type="entry name" value="Metallo-dependent hydrolases"/>
    <property type="match status" value="1"/>
</dbReference>
<dbReference type="InterPro" id="IPR001365">
    <property type="entry name" value="A_deaminase_dom"/>
</dbReference>
<evidence type="ECO:0000256" key="9">
    <source>
        <dbReference type="ARBA" id="ARBA00047764"/>
    </source>
</evidence>
<evidence type="ECO:0000256" key="8">
    <source>
        <dbReference type="ARBA" id="ARBA00022801"/>
    </source>
</evidence>
<dbReference type="Gene3D" id="3.20.20.140">
    <property type="entry name" value="Metal-dependent hydrolases"/>
    <property type="match status" value="1"/>
</dbReference>
<dbReference type="EMBL" id="ML735220">
    <property type="protein sequence ID" value="KAE8394970.1"/>
    <property type="molecule type" value="Genomic_DNA"/>
</dbReference>
<dbReference type="InterPro" id="IPR032466">
    <property type="entry name" value="Metal_Hydrolase"/>
</dbReference>
<keyword evidence="5" id="KW-0964">Secreted</keyword>
<evidence type="ECO:0000256" key="6">
    <source>
        <dbReference type="ARBA" id="ARBA00022723"/>
    </source>
</evidence>
<evidence type="ECO:0000313" key="11">
    <source>
        <dbReference type="EMBL" id="KAE8394970.1"/>
    </source>
</evidence>
<comment type="cofactor">
    <cofactor evidence="1">
        <name>Zn(2+)</name>
        <dbReference type="ChEBI" id="CHEBI:29105"/>
    </cofactor>
</comment>
<proteinExistence type="inferred from homology"/>
<protein>
    <recommendedName>
        <fullName evidence="4">adenosine deaminase</fullName>
        <ecNumber evidence="4">3.5.4.4</ecNumber>
    </recommendedName>
</protein>
<comment type="catalytic activity">
    <reaction evidence="9">
        <text>adenosine + H2O + H(+) = inosine + NH4(+)</text>
        <dbReference type="Rhea" id="RHEA:24408"/>
        <dbReference type="ChEBI" id="CHEBI:15377"/>
        <dbReference type="ChEBI" id="CHEBI:15378"/>
        <dbReference type="ChEBI" id="CHEBI:16335"/>
        <dbReference type="ChEBI" id="CHEBI:17596"/>
        <dbReference type="ChEBI" id="CHEBI:28938"/>
        <dbReference type="EC" id="3.5.4.4"/>
    </reaction>
</comment>
<evidence type="ECO:0000256" key="1">
    <source>
        <dbReference type="ARBA" id="ARBA00001947"/>
    </source>
</evidence>
<dbReference type="GO" id="GO:0004000">
    <property type="term" value="F:adenosine deaminase activity"/>
    <property type="evidence" value="ECO:0007669"/>
    <property type="project" value="TreeGrafter"/>
</dbReference>
<evidence type="ECO:0000259" key="10">
    <source>
        <dbReference type="Pfam" id="PF00962"/>
    </source>
</evidence>
<keyword evidence="7" id="KW-0732">Signal</keyword>
<dbReference type="GO" id="GO:0046103">
    <property type="term" value="P:inosine biosynthetic process"/>
    <property type="evidence" value="ECO:0007669"/>
    <property type="project" value="TreeGrafter"/>
</dbReference>
<organism evidence="11">
    <name type="scientific">Petromyces alliaceus</name>
    <name type="common">Aspergillus alliaceus</name>
    <dbReference type="NCBI Taxonomy" id="209559"/>
    <lineage>
        <taxon>Eukaryota</taxon>
        <taxon>Fungi</taxon>
        <taxon>Dikarya</taxon>
        <taxon>Ascomycota</taxon>
        <taxon>Pezizomycotina</taxon>
        <taxon>Eurotiomycetes</taxon>
        <taxon>Eurotiomycetidae</taxon>
        <taxon>Eurotiales</taxon>
        <taxon>Aspergillaceae</taxon>
        <taxon>Aspergillus</taxon>
        <taxon>Aspergillus subgen. Circumdati</taxon>
    </lineage>
</organism>
<dbReference type="EC" id="3.5.4.4" evidence="4"/>
<evidence type="ECO:0000256" key="2">
    <source>
        <dbReference type="ARBA" id="ARBA00004613"/>
    </source>
</evidence>
<dbReference type="PANTHER" id="PTHR11409">
    <property type="entry name" value="ADENOSINE DEAMINASE"/>
    <property type="match status" value="1"/>
</dbReference>
<keyword evidence="6" id="KW-0479">Metal-binding</keyword>
<evidence type="ECO:0000256" key="5">
    <source>
        <dbReference type="ARBA" id="ARBA00022525"/>
    </source>
</evidence>
<evidence type="ECO:0000256" key="3">
    <source>
        <dbReference type="ARBA" id="ARBA00006083"/>
    </source>
</evidence>
<gene>
    <name evidence="11" type="ORF">BDV23DRAFT_115731</name>
</gene>
<feature type="domain" description="Adenosine deaminase" evidence="10">
    <location>
        <begin position="289"/>
        <end position="502"/>
    </location>
</feature>
<dbReference type="Pfam" id="PF00962">
    <property type="entry name" value="A_deaminase"/>
    <property type="match status" value="1"/>
</dbReference>
<evidence type="ECO:0000256" key="7">
    <source>
        <dbReference type="ARBA" id="ARBA00022729"/>
    </source>
</evidence>
<dbReference type="GO" id="GO:0046872">
    <property type="term" value="F:metal ion binding"/>
    <property type="evidence" value="ECO:0007669"/>
    <property type="project" value="UniProtKB-KW"/>
</dbReference>
<reference evidence="11" key="1">
    <citation type="submission" date="2019-04" db="EMBL/GenBank/DDBJ databases">
        <title>Friends and foes A comparative genomics studyof 23 Aspergillus species from section Flavi.</title>
        <authorList>
            <consortium name="DOE Joint Genome Institute"/>
            <person name="Kjaerbolling I."/>
            <person name="Vesth T."/>
            <person name="Frisvad J.C."/>
            <person name="Nybo J.L."/>
            <person name="Theobald S."/>
            <person name="Kildgaard S."/>
            <person name="Isbrandt T."/>
            <person name="Kuo A."/>
            <person name="Sato A."/>
            <person name="Lyhne E.K."/>
            <person name="Kogle M.E."/>
            <person name="Wiebenga A."/>
            <person name="Kun R.S."/>
            <person name="Lubbers R.J."/>
            <person name="Makela M.R."/>
            <person name="Barry K."/>
            <person name="Chovatia M."/>
            <person name="Clum A."/>
            <person name="Daum C."/>
            <person name="Haridas S."/>
            <person name="He G."/>
            <person name="LaButti K."/>
            <person name="Lipzen A."/>
            <person name="Mondo S."/>
            <person name="Riley R."/>
            <person name="Salamov A."/>
            <person name="Simmons B.A."/>
            <person name="Magnuson J.K."/>
            <person name="Henrissat B."/>
            <person name="Mortensen U.H."/>
            <person name="Larsen T.O."/>
            <person name="Devries R.P."/>
            <person name="Grigoriev I.V."/>
            <person name="Machida M."/>
            <person name="Baker S.E."/>
            <person name="Andersen M.R."/>
        </authorList>
    </citation>
    <scope>NUCLEOTIDE SEQUENCE [LARGE SCALE GENOMIC DNA]</scope>
    <source>
        <strain evidence="11">IBT 14317</strain>
    </source>
</reference>
<dbReference type="PANTHER" id="PTHR11409:SF39">
    <property type="entry name" value="ADENOSINE DEAMINASE 2"/>
    <property type="match status" value="1"/>
</dbReference>
<accession>A0A5N7CL59</accession>
<comment type="subcellular location">
    <subcellularLocation>
        <location evidence="2">Secreted</location>
    </subcellularLocation>
</comment>
<evidence type="ECO:0000256" key="4">
    <source>
        <dbReference type="ARBA" id="ARBA00012784"/>
    </source>
</evidence>
<dbReference type="InterPro" id="IPR006330">
    <property type="entry name" value="Ado/ade_deaminase"/>
</dbReference>